<comment type="caution">
    <text evidence="1">The sequence shown here is derived from an EMBL/GenBank/DDBJ whole genome shotgun (WGS) entry which is preliminary data.</text>
</comment>
<evidence type="ECO:0000313" key="1">
    <source>
        <dbReference type="EMBL" id="OGC46471.1"/>
    </source>
</evidence>
<evidence type="ECO:0000313" key="2">
    <source>
        <dbReference type="Proteomes" id="UP000178615"/>
    </source>
</evidence>
<dbReference type="Gene3D" id="3.40.50.300">
    <property type="entry name" value="P-loop containing nucleotide triphosphate hydrolases"/>
    <property type="match status" value="1"/>
</dbReference>
<name>A0A1F4UNA7_UNCKA</name>
<proteinExistence type="predicted"/>
<dbReference type="EMBL" id="MEUV01000003">
    <property type="protein sequence ID" value="OGC46471.1"/>
    <property type="molecule type" value="Genomic_DNA"/>
</dbReference>
<dbReference type="Proteomes" id="UP000178615">
    <property type="component" value="Unassembled WGS sequence"/>
</dbReference>
<dbReference type="InterPro" id="IPR050238">
    <property type="entry name" value="DNA_Rep/Repair_Clamp_Loader"/>
</dbReference>
<dbReference type="PANTHER" id="PTHR11669:SF8">
    <property type="entry name" value="DNA POLYMERASE III SUBUNIT DELTA"/>
    <property type="match status" value="1"/>
</dbReference>
<dbReference type="SUPFAM" id="SSF52540">
    <property type="entry name" value="P-loop containing nucleoside triphosphate hydrolases"/>
    <property type="match status" value="1"/>
</dbReference>
<sequence length="222" mass="25419">MNQGSVLVFGGNSKDRKQKIQSIVESIDKNLLKIGHPDFLEITKEKDKNSIGIEVVRKLINFFITKPYSSKFKIAVVYNADLLTTQAQNALLKTLEEPPPYGEIILETKAETLLIDTVVSRCKKFEVRVNPSSQIFKYNINEVSKMDLDQKFTLAENLAKKERNELADILEGWISQERDVLLKEADENSYLNLNLLIKVRNDLSETNINARLALEYFLLNLK</sequence>
<accession>A0A1F4UNA7</accession>
<dbReference type="Pfam" id="PF13177">
    <property type="entry name" value="DNA_pol3_delta2"/>
    <property type="match status" value="1"/>
</dbReference>
<evidence type="ECO:0008006" key="3">
    <source>
        <dbReference type="Google" id="ProtNLM"/>
    </source>
</evidence>
<dbReference type="InterPro" id="IPR027417">
    <property type="entry name" value="P-loop_NTPase"/>
</dbReference>
<dbReference type="GO" id="GO:0006261">
    <property type="term" value="P:DNA-templated DNA replication"/>
    <property type="evidence" value="ECO:0007669"/>
    <property type="project" value="TreeGrafter"/>
</dbReference>
<gene>
    <name evidence="1" type="ORF">A2V49_04305</name>
</gene>
<organism evidence="1 2">
    <name type="scientific">candidate division WWE3 bacterium RBG_19FT_COMBO_34_6</name>
    <dbReference type="NCBI Taxonomy" id="1802612"/>
    <lineage>
        <taxon>Bacteria</taxon>
        <taxon>Katanobacteria</taxon>
    </lineage>
</organism>
<dbReference type="AlphaFoldDB" id="A0A1F4UNA7"/>
<reference evidence="1 2" key="1">
    <citation type="journal article" date="2016" name="Nat. Commun.">
        <title>Thousands of microbial genomes shed light on interconnected biogeochemical processes in an aquifer system.</title>
        <authorList>
            <person name="Anantharaman K."/>
            <person name="Brown C.T."/>
            <person name="Hug L.A."/>
            <person name="Sharon I."/>
            <person name="Castelle C.J."/>
            <person name="Probst A.J."/>
            <person name="Thomas B.C."/>
            <person name="Singh A."/>
            <person name="Wilkins M.J."/>
            <person name="Karaoz U."/>
            <person name="Brodie E.L."/>
            <person name="Williams K.H."/>
            <person name="Hubbard S.S."/>
            <person name="Banfield J.F."/>
        </authorList>
    </citation>
    <scope>NUCLEOTIDE SEQUENCE [LARGE SCALE GENOMIC DNA]</scope>
</reference>
<protein>
    <recommendedName>
        <fullName evidence="3">DNA polymerase III subunit delta</fullName>
    </recommendedName>
</protein>
<dbReference type="PANTHER" id="PTHR11669">
    <property type="entry name" value="REPLICATION FACTOR C / DNA POLYMERASE III GAMMA-TAU SUBUNIT"/>
    <property type="match status" value="1"/>
</dbReference>